<dbReference type="InterPro" id="IPR001841">
    <property type="entry name" value="Znf_RING"/>
</dbReference>
<evidence type="ECO:0000256" key="3">
    <source>
        <dbReference type="ARBA" id="ARBA00022833"/>
    </source>
</evidence>
<keyword evidence="8" id="KW-1185">Reference proteome</keyword>
<keyword evidence="3" id="KW-0862">Zinc</keyword>
<evidence type="ECO:0000313" key="7">
    <source>
        <dbReference type="EMBL" id="OTG36464.1"/>
    </source>
</evidence>
<keyword evidence="2 4" id="KW-0863">Zinc-finger</keyword>
<evidence type="ECO:0000256" key="2">
    <source>
        <dbReference type="ARBA" id="ARBA00022771"/>
    </source>
</evidence>
<dbReference type="OMA" id="MNDVISW"/>
<dbReference type="Pfam" id="PF13639">
    <property type="entry name" value="zf-RING_2"/>
    <property type="match status" value="1"/>
</dbReference>
<dbReference type="AlphaFoldDB" id="A0A251VM02"/>
<keyword evidence="1" id="KW-0479">Metal-binding</keyword>
<organism evidence="7 8">
    <name type="scientific">Helianthus annuus</name>
    <name type="common">Common sunflower</name>
    <dbReference type="NCBI Taxonomy" id="4232"/>
    <lineage>
        <taxon>Eukaryota</taxon>
        <taxon>Viridiplantae</taxon>
        <taxon>Streptophyta</taxon>
        <taxon>Embryophyta</taxon>
        <taxon>Tracheophyta</taxon>
        <taxon>Spermatophyta</taxon>
        <taxon>Magnoliopsida</taxon>
        <taxon>eudicotyledons</taxon>
        <taxon>Gunneridae</taxon>
        <taxon>Pentapetalae</taxon>
        <taxon>asterids</taxon>
        <taxon>campanulids</taxon>
        <taxon>Asterales</taxon>
        <taxon>Asteraceae</taxon>
        <taxon>Asteroideae</taxon>
        <taxon>Heliantheae alliance</taxon>
        <taxon>Heliantheae</taxon>
        <taxon>Helianthus</taxon>
    </lineage>
</organism>
<sequence>MPPPTPSLVTTHPSLSLSLSLSLYSPPNYHRLPPMLTLSHHLNLNRLLSYKHAPDSPDSDCVVCLNHLTAGEHVRKLPCHYVFHKECFDGWLHHFNFNCPLCRSPMVFDECVVVTPRRQWWFMNDVISWFDFRR</sequence>
<dbReference type="Gene3D" id="3.30.40.10">
    <property type="entry name" value="Zinc/RING finger domain, C3HC4 (zinc finger)"/>
    <property type="match status" value="1"/>
</dbReference>
<evidence type="ECO:0000313" key="8">
    <source>
        <dbReference type="Proteomes" id="UP000215914"/>
    </source>
</evidence>
<dbReference type="InParanoid" id="A0A251VM02"/>
<evidence type="ECO:0000313" key="6">
    <source>
        <dbReference type="EMBL" id="KAF5822332.1"/>
    </source>
</evidence>
<evidence type="ECO:0000259" key="5">
    <source>
        <dbReference type="PROSITE" id="PS50089"/>
    </source>
</evidence>
<dbReference type="InterPro" id="IPR013083">
    <property type="entry name" value="Znf_RING/FYVE/PHD"/>
</dbReference>
<dbReference type="SMART" id="SM00184">
    <property type="entry name" value="RING"/>
    <property type="match status" value="1"/>
</dbReference>
<proteinExistence type="predicted"/>
<dbReference type="GO" id="GO:0061630">
    <property type="term" value="F:ubiquitin protein ligase activity"/>
    <property type="evidence" value="ECO:0000318"/>
    <property type="project" value="GO_Central"/>
</dbReference>
<dbReference type="PANTHER" id="PTHR45969">
    <property type="entry name" value="RING ZINC FINGER PROTEIN-RELATED"/>
    <property type="match status" value="1"/>
</dbReference>
<dbReference type="FunCoup" id="A0A251VM02">
    <property type="interactions" value="111"/>
</dbReference>
<protein>
    <submittedName>
        <fullName evidence="7">Putative zinc finger, RING/FYVE/PHD-type</fullName>
    </submittedName>
    <submittedName>
        <fullName evidence="6">Transcription factor C2H2 family</fullName>
    </submittedName>
</protein>
<dbReference type="Proteomes" id="UP000215914">
    <property type="component" value="Chromosome 1"/>
</dbReference>
<feature type="domain" description="RING-type" evidence="5">
    <location>
        <begin position="61"/>
        <end position="103"/>
    </location>
</feature>
<evidence type="ECO:0000256" key="4">
    <source>
        <dbReference type="PROSITE-ProRule" id="PRU00175"/>
    </source>
</evidence>
<reference evidence="6" key="3">
    <citation type="submission" date="2020-06" db="EMBL/GenBank/DDBJ databases">
        <title>Helianthus annuus Genome sequencing and assembly Release 2.</title>
        <authorList>
            <person name="Gouzy J."/>
            <person name="Langlade N."/>
            <person name="Munos S."/>
        </authorList>
    </citation>
    <scope>NUCLEOTIDE SEQUENCE</scope>
    <source>
        <tissue evidence="6">Leaves</tissue>
    </source>
</reference>
<gene>
    <name evidence="7" type="ORF">HannXRQ_Chr01g0007881</name>
    <name evidence="6" type="ORF">HanXRQr2_Chr01g0025191</name>
</gene>
<dbReference type="GO" id="GO:0016567">
    <property type="term" value="P:protein ubiquitination"/>
    <property type="evidence" value="ECO:0000318"/>
    <property type="project" value="GO_Central"/>
</dbReference>
<evidence type="ECO:0000256" key="1">
    <source>
        <dbReference type="ARBA" id="ARBA00022723"/>
    </source>
</evidence>
<dbReference type="PROSITE" id="PS50089">
    <property type="entry name" value="ZF_RING_2"/>
    <property type="match status" value="1"/>
</dbReference>
<dbReference type="PANTHER" id="PTHR45969:SF5">
    <property type="entry name" value="E3 UBIQUITIN-PROTEIN LIGASE RHA2A"/>
    <property type="match status" value="1"/>
</dbReference>
<dbReference type="EMBL" id="CM007890">
    <property type="protein sequence ID" value="OTG36464.1"/>
    <property type="molecule type" value="Genomic_DNA"/>
</dbReference>
<reference evidence="7" key="2">
    <citation type="submission" date="2017-02" db="EMBL/GenBank/DDBJ databases">
        <title>Sunflower complete genome.</title>
        <authorList>
            <person name="Langlade N."/>
            <person name="Munos S."/>
        </authorList>
    </citation>
    <scope>NUCLEOTIDE SEQUENCE [LARGE SCALE GENOMIC DNA]</scope>
    <source>
        <tissue evidence="7">Leaves</tissue>
    </source>
</reference>
<reference evidence="6 8" key="1">
    <citation type="journal article" date="2017" name="Nature">
        <title>The sunflower genome provides insights into oil metabolism, flowering and Asterid evolution.</title>
        <authorList>
            <person name="Badouin H."/>
            <person name="Gouzy J."/>
            <person name="Grassa C.J."/>
            <person name="Murat F."/>
            <person name="Staton S.E."/>
            <person name="Cottret L."/>
            <person name="Lelandais-Briere C."/>
            <person name="Owens G.L."/>
            <person name="Carrere S."/>
            <person name="Mayjonade B."/>
            <person name="Legrand L."/>
            <person name="Gill N."/>
            <person name="Kane N.C."/>
            <person name="Bowers J.E."/>
            <person name="Hubner S."/>
            <person name="Bellec A."/>
            <person name="Berard A."/>
            <person name="Berges H."/>
            <person name="Blanchet N."/>
            <person name="Boniface M.C."/>
            <person name="Brunel D."/>
            <person name="Catrice O."/>
            <person name="Chaidir N."/>
            <person name="Claudel C."/>
            <person name="Donnadieu C."/>
            <person name="Faraut T."/>
            <person name="Fievet G."/>
            <person name="Helmstetter N."/>
            <person name="King M."/>
            <person name="Knapp S.J."/>
            <person name="Lai Z."/>
            <person name="Le Paslier M.C."/>
            <person name="Lippi Y."/>
            <person name="Lorenzon L."/>
            <person name="Mandel J.R."/>
            <person name="Marage G."/>
            <person name="Marchand G."/>
            <person name="Marquand E."/>
            <person name="Bret-Mestries E."/>
            <person name="Morien E."/>
            <person name="Nambeesan S."/>
            <person name="Nguyen T."/>
            <person name="Pegot-Espagnet P."/>
            <person name="Pouilly N."/>
            <person name="Raftis F."/>
            <person name="Sallet E."/>
            <person name="Schiex T."/>
            <person name="Thomas J."/>
            <person name="Vandecasteele C."/>
            <person name="Vares D."/>
            <person name="Vear F."/>
            <person name="Vautrin S."/>
            <person name="Crespi M."/>
            <person name="Mangin B."/>
            <person name="Burke J.M."/>
            <person name="Salse J."/>
            <person name="Munos S."/>
            <person name="Vincourt P."/>
            <person name="Rieseberg L.H."/>
            <person name="Langlade N.B."/>
        </authorList>
    </citation>
    <scope>NUCLEOTIDE SEQUENCE [LARGE SCALE GENOMIC DNA]</scope>
    <source>
        <strain evidence="8">cv. SF193</strain>
        <tissue evidence="6">Leaves</tissue>
    </source>
</reference>
<dbReference type="Gramene" id="mRNA:HanXRQr2_Chr01g0025191">
    <property type="protein sequence ID" value="CDS:HanXRQr2_Chr01g0025191.1"/>
    <property type="gene ID" value="HanXRQr2_Chr01g0025191"/>
</dbReference>
<dbReference type="EMBL" id="MNCJ02000316">
    <property type="protein sequence ID" value="KAF5822332.1"/>
    <property type="molecule type" value="Genomic_DNA"/>
</dbReference>
<accession>A0A251VM02</accession>
<dbReference type="GO" id="GO:0008270">
    <property type="term" value="F:zinc ion binding"/>
    <property type="evidence" value="ECO:0007669"/>
    <property type="project" value="UniProtKB-KW"/>
</dbReference>
<name>A0A251VM02_HELAN</name>
<dbReference type="SUPFAM" id="SSF57850">
    <property type="entry name" value="RING/U-box"/>
    <property type="match status" value="1"/>
</dbReference>